<organism evidence="1 2">
    <name type="scientific">Boletus reticuloceps</name>
    <dbReference type="NCBI Taxonomy" id="495285"/>
    <lineage>
        <taxon>Eukaryota</taxon>
        <taxon>Fungi</taxon>
        <taxon>Dikarya</taxon>
        <taxon>Basidiomycota</taxon>
        <taxon>Agaricomycotina</taxon>
        <taxon>Agaricomycetes</taxon>
        <taxon>Agaricomycetidae</taxon>
        <taxon>Boletales</taxon>
        <taxon>Boletineae</taxon>
        <taxon>Boletaceae</taxon>
        <taxon>Boletoideae</taxon>
        <taxon>Boletus</taxon>
    </lineage>
</organism>
<dbReference type="Proteomes" id="UP000683000">
    <property type="component" value="Unassembled WGS sequence"/>
</dbReference>
<name>A0A8I3AA32_9AGAM</name>
<proteinExistence type="predicted"/>
<dbReference type="EMBL" id="JAGFBS010000015">
    <property type="protein sequence ID" value="KAG6375306.1"/>
    <property type="molecule type" value="Genomic_DNA"/>
</dbReference>
<sequence length="252" mass="27470">MSTCISPQKRSSGIVAPVGHTLGNKLLLFAKSRLPVPNKPKTRNRHTFINAAPIPFAPLVDTYAFQPPPPYSAHPDHSADSEFLPVPHNTPEISATTVVEHSVVLSASTASYAHPIGLGLDGVEKGDGGRFDGLGRLSGGFRAEGTNDALREQVQRMLIERSRRRRTRASEQPTMRHDVFYASVEVQACENVMNGVPVKIRIRRKSAASPTPGPRGWEGVRRATVSSELKRAASLDRRASLSEAAHMTAWRV</sequence>
<keyword evidence="2" id="KW-1185">Reference proteome</keyword>
<comment type="caution">
    <text evidence="1">The sequence shown here is derived from an EMBL/GenBank/DDBJ whole genome shotgun (WGS) entry which is preliminary data.</text>
</comment>
<dbReference type="OrthoDB" id="2673545at2759"/>
<evidence type="ECO:0000313" key="2">
    <source>
        <dbReference type="Proteomes" id="UP000683000"/>
    </source>
</evidence>
<gene>
    <name evidence="1" type="ORF">JVT61DRAFT_3531</name>
</gene>
<evidence type="ECO:0000313" key="1">
    <source>
        <dbReference type="EMBL" id="KAG6375306.1"/>
    </source>
</evidence>
<protein>
    <submittedName>
        <fullName evidence="1">Uncharacterized protein</fullName>
    </submittedName>
</protein>
<reference evidence="1" key="1">
    <citation type="submission" date="2021-03" db="EMBL/GenBank/DDBJ databases">
        <title>Evolutionary innovations through gain and loss of genes in the ectomycorrhizal Boletales.</title>
        <authorList>
            <person name="Wu G."/>
            <person name="Miyauchi S."/>
            <person name="Morin E."/>
            <person name="Yang Z.-L."/>
            <person name="Xu J."/>
            <person name="Martin F.M."/>
        </authorList>
    </citation>
    <scope>NUCLEOTIDE SEQUENCE</scope>
    <source>
        <strain evidence="1">BR01</strain>
    </source>
</reference>
<accession>A0A8I3AA32</accession>
<dbReference type="AlphaFoldDB" id="A0A8I3AA32"/>